<dbReference type="PROSITE" id="PS50940">
    <property type="entry name" value="CHIT_BIND_II"/>
    <property type="match status" value="3"/>
</dbReference>
<dbReference type="InterPro" id="IPR051940">
    <property type="entry name" value="Chitin_bind-dev_reg"/>
</dbReference>
<dbReference type="PANTHER" id="PTHR23301">
    <property type="entry name" value="CHITIN BINDING PERITROPHIN-A"/>
    <property type="match status" value="1"/>
</dbReference>
<dbReference type="GeneID" id="111242952"/>
<dbReference type="SMART" id="SM00494">
    <property type="entry name" value="ChtBD2"/>
    <property type="match status" value="3"/>
</dbReference>
<protein>
    <recommendedName>
        <fullName evidence="7">Chitin-binding type-2 domain-containing protein</fullName>
    </recommendedName>
</protein>
<accession>A0A7M7M8E9</accession>
<keyword evidence="3" id="KW-0677">Repeat</keyword>
<dbReference type="GO" id="GO:0005576">
    <property type="term" value="C:extracellular region"/>
    <property type="evidence" value="ECO:0007669"/>
    <property type="project" value="InterPro"/>
</dbReference>
<evidence type="ECO:0000256" key="4">
    <source>
        <dbReference type="ARBA" id="ARBA00023157"/>
    </source>
</evidence>
<dbReference type="PANTHER" id="PTHR23301:SF107">
    <property type="entry name" value="LD20793P"/>
    <property type="match status" value="1"/>
</dbReference>
<dbReference type="EnsemblMetazoa" id="XM_022787916">
    <property type="protein sequence ID" value="XP_022643651"/>
    <property type="gene ID" value="LOC111242952"/>
</dbReference>
<dbReference type="SUPFAM" id="SSF57625">
    <property type="entry name" value="Invertebrate chitin-binding proteins"/>
    <property type="match status" value="3"/>
</dbReference>
<sequence length="261" mass="29050">MTGFRQEADDPNSHYCENRSSPSWGLRCHWPKNINLPKNVFVVRSAGLDIGPAPTPYNCPSVALHAWEDPNECDRYVRCENGTVTAAQCPNGLVFSPTGGAYDFCDFNWKIDCGKKKVPPPESSPGCYYQWGLYPADNCVQYVRCEFGVPYVKDCEHGLAYDDKSKTCNWPDLVDGCDSESIVGFRCPDYSEGLSAKFEPYPRYLHPGDCTKLITCVNQMPRLINCGPGTGVSPYSLTCEDYRDVPECKAAAATANYIKKK</sequence>
<feature type="domain" description="Chitin-binding type-2" evidence="7">
    <location>
        <begin position="56"/>
        <end position="115"/>
    </location>
</feature>
<dbReference type="OMA" id="FSHEQCP"/>
<dbReference type="GO" id="GO:0008061">
    <property type="term" value="F:chitin binding"/>
    <property type="evidence" value="ECO:0007669"/>
    <property type="project" value="UniProtKB-KW"/>
</dbReference>
<evidence type="ECO:0000259" key="7">
    <source>
        <dbReference type="PROSITE" id="PS50940"/>
    </source>
</evidence>
<dbReference type="OrthoDB" id="6358068at2759"/>
<dbReference type="KEGG" id="vde:111242952"/>
<dbReference type="Proteomes" id="UP000594260">
    <property type="component" value="Unplaced"/>
</dbReference>
<evidence type="ECO:0000256" key="3">
    <source>
        <dbReference type="ARBA" id="ARBA00022737"/>
    </source>
</evidence>
<evidence type="ECO:0000313" key="9">
    <source>
        <dbReference type="Proteomes" id="UP000594260"/>
    </source>
</evidence>
<feature type="compositionally biased region" description="Basic and acidic residues" evidence="6">
    <location>
        <begin position="1"/>
        <end position="12"/>
    </location>
</feature>
<dbReference type="InterPro" id="IPR002557">
    <property type="entry name" value="Chitin-bd_dom"/>
</dbReference>
<proteinExistence type="predicted"/>
<keyword evidence="2" id="KW-0732">Signal</keyword>
<keyword evidence="4" id="KW-1015">Disulfide bond</keyword>
<reference evidence="8" key="1">
    <citation type="submission" date="2021-01" db="UniProtKB">
        <authorList>
            <consortium name="EnsemblMetazoa"/>
        </authorList>
    </citation>
    <scope>IDENTIFICATION</scope>
</reference>
<evidence type="ECO:0000256" key="5">
    <source>
        <dbReference type="ARBA" id="ARBA00023180"/>
    </source>
</evidence>
<name>A0A7M7M8E9_VARDE</name>
<feature type="region of interest" description="Disordered" evidence="6">
    <location>
        <begin position="1"/>
        <end position="22"/>
    </location>
</feature>
<feature type="domain" description="Chitin-binding type-2" evidence="7">
    <location>
        <begin position="184"/>
        <end position="250"/>
    </location>
</feature>
<dbReference type="Pfam" id="PF01607">
    <property type="entry name" value="CBM_14"/>
    <property type="match status" value="3"/>
</dbReference>
<feature type="domain" description="Chitin-binding type-2" evidence="7">
    <location>
        <begin position="124"/>
        <end position="179"/>
    </location>
</feature>
<keyword evidence="5" id="KW-0325">Glycoprotein</keyword>
<evidence type="ECO:0000313" key="8">
    <source>
        <dbReference type="EnsemblMetazoa" id="XP_022643651"/>
    </source>
</evidence>
<evidence type="ECO:0000256" key="2">
    <source>
        <dbReference type="ARBA" id="ARBA00022729"/>
    </source>
</evidence>
<organism evidence="8 9">
    <name type="scientific">Varroa destructor</name>
    <name type="common">Honeybee mite</name>
    <dbReference type="NCBI Taxonomy" id="109461"/>
    <lineage>
        <taxon>Eukaryota</taxon>
        <taxon>Metazoa</taxon>
        <taxon>Ecdysozoa</taxon>
        <taxon>Arthropoda</taxon>
        <taxon>Chelicerata</taxon>
        <taxon>Arachnida</taxon>
        <taxon>Acari</taxon>
        <taxon>Parasitiformes</taxon>
        <taxon>Mesostigmata</taxon>
        <taxon>Gamasina</taxon>
        <taxon>Dermanyssoidea</taxon>
        <taxon>Varroidae</taxon>
        <taxon>Varroa</taxon>
    </lineage>
</organism>
<dbReference type="AlphaFoldDB" id="A0A7M7M8E9"/>
<keyword evidence="1" id="KW-0147">Chitin-binding</keyword>
<evidence type="ECO:0000256" key="1">
    <source>
        <dbReference type="ARBA" id="ARBA00022669"/>
    </source>
</evidence>
<keyword evidence="9" id="KW-1185">Reference proteome</keyword>
<dbReference type="InParanoid" id="A0A7M7M8E9"/>
<evidence type="ECO:0000256" key="6">
    <source>
        <dbReference type="SAM" id="MobiDB-lite"/>
    </source>
</evidence>
<dbReference type="InterPro" id="IPR036508">
    <property type="entry name" value="Chitin-bd_dom_sf"/>
</dbReference>
<dbReference type="Gene3D" id="2.170.140.10">
    <property type="entry name" value="Chitin binding domain"/>
    <property type="match status" value="3"/>
</dbReference>
<dbReference type="RefSeq" id="XP_022643651.1">
    <property type="nucleotide sequence ID" value="XM_022787916.1"/>
</dbReference>